<gene>
    <name evidence="1" type="ORF">K7432_017140</name>
</gene>
<accession>A0ABR2VL00</accession>
<keyword evidence="2" id="KW-1185">Reference proteome</keyword>
<evidence type="ECO:0000313" key="2">
    <source>
        <dbReference type="Proteomes" id="UP001479436"/>
    </source>
</evidence>
<organism evidence="1 2">
    <name type="scientific">Basidiobolus ranarum</name>
    <dbReference type="NCBI Taxonomy" id="34480"/>
    <lineage>
        <taxon>Eukaryota</taxon>
        <taxon>Fungi</taxon>
        <taxon>Fungi incertae sedis</taxon>
        <taxon>Zoopagomycota</taxon>
        <taxon>Entomophthoromycotina</taxon>
        <taxon>Basidiobolomycetes</taxon>
        <taxon>Basidiobolales</taxon>
        <taxon>Basidiobolaceae</taxon>
        <taxon>Basidiobolus</taxon>
    </lineage>
</organism>
<dbReference type="EMBL" id="JASJQH010010258">
    <property type="protein sequence ID" value="KAK9670989.1"/>
    <property type="molecule type" value="Genomic_DNA"/>
</dbReference>
<reference evidence="1 2" key="1">
    <citation type="submission" date="2023-04" db="EMBL/GenBank/DDBJ databases">
        <title>Genome of Basidiobolus ranarum AG-B5.</title>
        <authorList>
            <person name="Stajich J.E."/>
            <person name="Carter-House D."/>
            <person name="Gryganskyi A."/>
        </authorList>
    </citation>
    <scope>NUCLEOTIDE SEQUENCE [LARGE SCALE GENOMIC DNA]</scope>
    <source>
        <strain evidence="1 2">AG-B5</strain>
    </source>
</reference>
<sequence length="56" mass="6139">MPPLGVNWNFSLSNIPVKDAYFPAKIGDFNSPATYAKACWISSWPSNPIAKRNVGV</sequence>
<evidence type="ECO:0000313" key="1">
    <source>
        <dbReference type="EMBL" id="KAK9670989.1"/>
    </source>
</evidence>
<dbReference type="Proteomes" id="UP001479436">
    <property type="component" value="Unassembled WGS sequence"/>
</dbReference>
<comment type="caution">
    <text evidence="1">The sequence shown here is derived from an EMBL/GenBank/DDBJ whole genome shotgun (WGS) entry which is preliminary data.</text>
</comment>
<proteinExistence type="predicted"/>
<protein>
    <submittedName>
        <fullName evidence="1">Uncharacterized protein</fullName>
    </submittedName>
</protein>
<name>A0ABR2VL00_9FUNG</name>